<keyword evidence="2" id="KW-1185">Reference proteome</keyword>
<accession>A0A931CUV3</accession>
<sequence length="72" mass="7784">MNKSDLEQAAQLAAETERQSAADFRRAIAEQDAQASTTGDFLLPSGREWVIAYDELKAVQDVLAREFGPAGG</sequence>
<dbReference type="EMBL" id="JADNYM010000015">
    <property type="protein sequence ID" value="MBG0740273.1"/>
    <property type="molecule type" value="Genomic_DNA"/>
</dbReference>
<dbReference type="AlphaFoldDB" id="A0A931CUV3"/>
<proteinExistence type="predicted"/>
<gene>
    <name evidence="1" type="ORF">IV500_12870</name>
</gene>
<reference evidence="1 2" key="1">
    <citation type="submission" date="2020-11" db="EMBL/GenBank/DDBJ databases">
        <title>Arthrobacter antarcticus sp. nov., isolated from Antarctic Soil.</title>
        <authorList>
            <person name="Li J."/>
        </authorList>
    </citation>
    <scope>NUCLEOTIDE SEQUENCE [LARGE SCALE GENOMIC DNA]</scope>
    <source>
        <strain evidence="1 2">Z1-20</strain>
    </source>
</reference>
<organism evidence="1 2">
    <name type="scientific">Arthrobacter terrae</name>
    <dbReference type="NCBI Taxonomy" id="2935737"/>
    <lineage>
        <taxon>Bacteria</taxon>
        <taxon>Bacillati</taxon>
        <taxon>Actinomycetota</taxon>
        <taxon>Actinomycetes</taxon>
        <taxon>Micrococcales</taxon>
        <taxon>Micrococcaceae</taxon>
        <taxon>Arthrobacter</taxon>
    </lineage>
</organism>
<evidence type="ECO:0000313" key="2">
    <source>
        <dbReference type="Proteomes" id="UP000655366"/>
    </source>
</evidence>
<name>A0A931CUV3_9MICC</name>
<evidence type="ECO:0000313" key="1">
    <source>
        <dbReference type="EMBL" id="MBG0740273.1"/>
    </source>
</evidence>
<dbReference type="Proteomes" id="UP000655366">
    <property type="component" value="Unassembled WGS sequence"/>
</dbReference>
<comment type="caution">
    <text evidence="1">The sequence shown here is derived from an EMBL/GenBank/DDBJ whole genome shotgun (WGS) entry which is preliminary data.</text>
</comment>
<protein>
    <submittedName>
        <fullName evidence="1">Uncharacterized protein</fullName>
    </submittedName>
</protein>
<dbReference type="RefSeq" id="WP_196397204.1">
    <property type="nucleotide sequence ID" value="NZ_JADNYM010000015.1"/>
</dbReference>